<proteinExistence type="predicted"/>
<gene>
    <name evidence="1" type="ORF">SDC9_175374</name>
</gene>
<evidence type="ECO:0008006" key="2">
    <source>
        <dbReference type="Google" id="ProtNLM"/>
    </source>
</evidence>
<reference evidence="1" key="1">
    <citation type="submission" date="2019-08" db="EMBL/GenBank/DDBJ databases">
        <authorList>
            <person name="Kucharzyk K."/>
            <person name="Murdoch R.W."/>
            <person name="Higgins S."/>
            <person name="Loffler F."/>
        </authorList>
    </citation>
    <scope>NUCLEOTIDE SEQUENCE</scope>
</reference>
<accession>A0A645GP12</accession>
<sequence>MKRHNVESLLVIPYRFRGEVNGFILFERIENYFNWSKDELSLFNLFAEMLSSLKDRDAAYEMLHQDREKYQRLFLQLQEPFMLFDVLYDKLGQLADVRFIEINEQARLFLEKKGYGDIVGRSLLDVFSVEDLVFKNAMKNVIETGEPQTLSFNSMLLNCTMTLSYFVPQKGQLAILISHISESSEKGRKA</sequence>
<dbReference type="Gene3D" id="3.30.450.20">
    <property type="entry name" value="PAS domain"/>
    <property type="match status" value="1"/>
</dbReference>
<protein>
    <recommendedName>
        <fullName evidence="2">PAS domain-containing protein</fullName>
    </recommendedName>
</protein>
<name>A0A645GP12_9ZZZZ</name>
<dbReference type="EMBL" id="VSSQ01078004">
    <property type="protein sequence ID" value="MPN27940.1"/>
    <property type="molecule type" value="Genomic_DNA"/>
</dbReference>
<comment type="caution">
    <text evidence="1">The sequence shown here is derived from an EMBL/GenBank/DDBJ whole genome shotgun (WGS) entry which is preliminary data.</text>
</comment>
<evidence type="ECO:0000313" key="1">
    <source>
        <dbReference type="EMBL" id="MPN27940.1"/>
    </source>
</evidence>
<organism evidence="1">
    <name type="scientific">bioreactor metagenome</name>
    <dbReference type="NCBI Taxonomy" id="1076179"/>
    <lineage>
        <taxon>unclassified sequences</taxon>
        <taxon>metagenomes</taxon>
        <taxon>ecological metagenomes</taxon>
    </lineage>
</organism>
<dbReference type="AlphaFoldDB" id="A0A645GP12"/>
<dbReference type="SUPFAM" id="SSF55781">
    <property type="entry name" value="GAF domain-like"/>
    <property type="match status" value="1"/>
</dbReference>